<dbReference type="RefSeq" id="WP_245737221.1">
    <property type="nucleotide sequence ID" value="NZ_FNZN01000005.1"/>
</dbReference>
<evidence type="ECO:0000313" key="1">
    <source>
        <dbReference type="EMBL" id="SEL80124.1"/>
    </source>
</evidence>
<keyword evidence="2" id="KW-1185">Reference proteome</keyword>
<dbReference type="AlphaFoldDB" id="A0A1H7T706"/>
<protein>
    <submittedName>
        <fullName evidence="1">Uncharacterized protein</fullName>
    </submittedName>
</protein>
<proteinExistence type="predicted"/>
<gene>
    <name evidence="1" type="ORF">SAMN04488008_105233</name>
</gene>
<dbReference type="Proteomes" id="UP000198990">
    <property type="component" value="Unassembled WGS sequence"/>
</dbReference>
<dbReference type="STRING" id="228957.SAMN04488008_105233"/>
<reference evidence="2" key="1">
    <citation type="submission" date="2016-10" db="EMBL/GenBank/DDBJ databases">
        <authorList>
            <person name="Varghese N."/>
            <person name="Submissions S."/>
        </authorList>
    </citation>
    <scope>NUCLEOTIDE SEQUENCE [LARGE SCALE GENOMIC DNA]</scope>
    <source>
        <strain evidence="2">DSM 16471</strain>
    </source>
</reference>
<dbReference type="EMBL" id="FNZN01000005">
    <property type="protein sequence ID" value="SEL80124.1"/>
    <property type="molecule type" value="Genomic_DNA"/>
</dbReference>
<sequence>MPIHWAGFKFALPDWKDPILHIKVKADELNIVVIAPQIGQEIILKDSITTYPNWWKNL</sequence>
<organism evidence="1 2">
    <name type="scientific">Maribacter orientalis</name>
    <dbReference type="NCBI Taxonomy" id="228957"/>
    <lineage>
        <taxon>Bacteria</taxon>
        <taxon>Pseudomonadati</taxon>
        <taxon>Bacteroidota</taxon>
        <taxon>Flavobacteriia</taxon>
        <taxon>Flavobacteriales</taxon>
        <taxon>Flavobacteriaceae</taxon>
        <taxon>Maribacter</taxon>
    </lineage>
</organism>
<accession>A0A1H7T706</accession>
<name>A0A1H7T706_9FLAO</name>
<evidence type="ECO:0000313" key="2">
    <source>
        <dbReference type="Proteomes" id="UP000198990"/>
    </source>
</evidence>